<feature type="domain" description="F5/8 type C" evidence="8">
    <location>
        <begin position="1"/>
        <end position="42"/>
    </location>
</feature>
<dbReference type="InterPro" id="IPR051941">
    <property type="entry name" value="BG_Antigen-Binding_Lectin"/>
</dbReference>
<reference evidence="9 10" key="1">
    <citation type="submission" date="2022-05" db="EMBL/GenBank/DDBJ databases">
        <authorList>
            <consortium name="Genoscope - CEA"/>
            <person name="William W."/>
        </authorList>
    </citation>
    <scope>NUCLEOTIDE SEQUENCE [LARGE SCALE GENOMIC DNA]</scope>
</reference>
<dbReference type="InterPro" id="IPR000421">
    <property type="entry name" value="FA58C"/>
</dbReference>
<dbReference type="Pfam" id="PF22633">
    <property type="entry name" value="F5_F8_type_C_2"/>
    <property type="match status" value="1"/>
</dbReference>
<evidence type="ECO:0000256" key="6">
    <source>
        <dbReference type="ARBA" id="ARBA00022837"/>
    </source>
</evidence>
<proteinExistence type="inferred from homology"/>
<name>A0AAU9Y7P9_9CNID</name>
<comment type="subunit">
    <text evidence="3">Homotrimer.</text>
</comment>
<dbReference type="InterPro" id="IPR008979">
    <property type="entry name" value="Galactose-bd-like_sf"/>
</dbReference>
<evidence type="ECO:0000256" key="1">
    <source>
        <dbReference type="ARBA" id="ARBA00002219"/>
    </source>
</evidence>
<sequence>MGNGDRNSVVKHVVYGLLTRYVRFLPQTYKGLVCLRTEVFGGNKSQVYNLALGKATTQSSTFNITADNVYGVSGNAVDGNPDTNFLKGSCSHTQNNNPSWWRVDLGSDHVDVSEVHIVNRFSQHVVTEDYKITFGEFCSFDDVSLNSPCGGLYDFQNFTASAVCFTNPLKTGRYVGVLTTKKQSLELCEVEVYSRGNFSLTLSTKLNQTKTLVNGTSDRAVDGNSNMDFLGWIMFICGKESISMVESGSRTR</sequence>
<dbReference type="GO" id="GO:0010185">
    <property type="term" value="P:regulation of cellular defense response"/>
    <property type="evidence" value="ECO:0007669"/>
    <property type="project" value="UniProtKB-ARBA"/>
</dbReference>
<keyword evidence="6" id="KW-0106">Calcium</keyword>
<dbReference type="AlphaFoldDB" id="A0AAU9Y7P9"/>
<evidence type="ECO:0000256" key="5">
    <source>
        <dbReference type="ARBA" id="ARBA00022734"/>
    </source>
</evidence>
<dbReference type="Proteomes" id="UP001159428">
    <property type="component" value="Unassembled WGS sequence"/>
</dbReference>
<comment type="caution">
    <text evidence="9">The sequence shown here is derived from an EMBL/GenBank/DDBJ whole genome shotgun (WGS) entry which is preliminary data.</text>
</comment>
<comment type="function">
    <text evidence="1">Acts as a defensive agent. Recognizes blood group fucosylated oligosaccharides including A, B, H and Lewis B-type antigens. Does not recognize Lewis A antigen and has low affinity for monovalent haptens.</text>
</comment>
<keyword evidence="10" id="KW-1185">Reference proteome</keyword>
<dbReference type="InterPro" id="IPR006585">
    <property type="entry name" value="FTP1"/>
</dbReference>
<dbReference type="PANTHER" id="PTHR45713:SF6">
    <property type="entry name" value="F5_8 TYPE C DOMAIN-CONTAINING PROTEIN"/>
    <property type="match status" value="1"/>
</dbReference>
<evidence type="ECO:0000313" key="10">
    <source>
        <dbReference type="Proteomes" id="UP001159428"/>
    </source>
</evidence>
<dbReference type="GO" id="GO:0042806">
    <property type="term" value="F:fucose binding"/>
    <property type="evidence" value="ECO:0007669"/>
    <property type="project" value="UniProtKB-ARBA"/>
</dbReference>
<dbReference type="GO" id="GO:0001868">
    <property type="term" value="P:regulation of complement activation, lectin pathway"/>
    <property type="evidence" value="ECO:0007669"/>
    <property type="project" value="UniProtKB-ARBA"/>
</dbReference>
<evidence type="ECO:0000313" key="9">
    <source>
        <dbReference type="EMBL" id="CAH3169056.1"/>
    </source>
</evidence>
<dbReference type="Gene3D" id="2.60.120.260">
    <property type="entry name" value="Galactose-binding domain-like"/>
    <property type="match status" value="2"/>
</dbReference>
<dbReference type="SMART" id="SM00607">
    <property type="entry name" value="FTP"/>
    <property type="match status" value="1"/>
</dbReference>
<dbReference type="SUPFAM" id="SSF49785">
    <property type="entry name" value="Galactose-binding domain-like"/>
    <property type="match status" value="2"/>
</dbReference>
<dbReference type="EMBL" id="CALNXJ010000198">
    <property type="protein sequence ID" value="CAH3169056.1"/>
    <property type="molecule type" value="Genomic_DNA"/>
</dbReference>
<evidence type="ECO:0000256" key="2">
    <source>
        <dbReference type="ARBA" id="ARBA00010147"/>
    </source>
</evidence>
<gene>
    <name evidence="9" type="ORF">PMEA_00010009</name>
</gene>
<comment type="similarity">
    <text evidence="2">Belongs to the fucolectin family.</text>
</comment>
<keyword evidence="4" id="KW-0479">Metal-binding</keyword>
<dbReference type="PANTHER" id="PTHR45713">
    <property type="entry name" value="FTP DOMAIN-CONTAINING PROTEIN"/>
    <property type="match status" value="1"/>
</dbReference>
<protein>
    <recommendedName>
        <fullName evidence="8">F5/8 type C domain-containing protein</fullName>
    </recommendedName>
</protein>
<dbReference type="PROSITE" id="PS50022">
    <property type="entry name" value="FA58C_3"/>
    <property type="match status" value="1"/>
</dbReference>
<evidence type="ECO:0000256" key="7">
    <source>
        <dbReference type="ARBA" id="ARBA00023157"/>
    </source>
</evidence>
<evidence type="ECO:0000256" key="4">
    <source>
        <dbReference type="ARBA" id="ARBA00022723"/>
    </source>
</evidence>
<accession>A0AAU9Y7P9</accession>
<evidence type="ECO:0000256" key="3">
    <source>
        <dbReference type="ARBA" id="ARBA00011233"/>
    </source>
</evidence>
<organism evidence="9 10">
    <name type="scientific">Pocillopora meandrina</name>
    <dbReference type="NCBI Taxonomy" id="46732"/>
    <lineage>
        <taxon>Eukaryota</taxon>
        <taxon>Metazoa</taxon>
        <taxon>Cnidaria</taxon>
        <taxon>Anthozoa</taxon>
        <taxon>Hexacorallia</taxon>
        <taxon>Scleractinia</taxon>
        <taxon>Astrocoeniina</taxon>
        <taxon>Pocilloporidae</taxon>
        <taxon>Pocillopora</taxon>
    </lineage>
</organism>
<evidence type="ECO:0000259" key="8">
    <source>
        <dbReference type="PROSITE" id="PS50022"/>
    </source>
</evidence>
<dbReference type="GO" id="GO:0046872">
    <property type="term" value="F:metal ion binding"/>
    <property type="evidence" value="ECO:0007669"/>
    <property type="project" value="UniProtKB-KW"/>
</dbReference>
<keyword evidence="5" id="KW-0430">Lectin</keyword>
<keyword evidence="7" id="KW-1015">Disulfide bond</keyword>